<dbReference type="PANTHER" id="PTHR10199:SF100">
    <property type="entry name" value="THROMBOSPONDIN, ISOFORM A"/>
    <property type="match status" value="1"/>
</dbReference>
<comment type="caution">
    <text evidence="4">The sequence shown here is derived from an EMBL/GenBank/DDBJ whole genome shotgun (WGS) entry which is preliminary data.</text>
</comment>
<dbReference type="Pfam" id="PF02412">
    <property type="entry name" value="TSP_3"/>
    <property type="match status" value="2"/>
</dbReference>
<proteinExistence type="predicted"/>
<evidence type="ECO:0000256" key="3">
    <source>
        <dbReference type="SAM" id="SignalP"/>
    </source>
</evidence>
<dbReference type="EMBL" id="JAKUMG010000009">
    <property type="protein sequence ID" value="MDI4670431.1"/>
    <property type="molecule type" value="Genomic_DNA"/>
</dbReference>
<evidence type="ECO:0000256" key="2">
    <source>
        <dbReference type="ARBA" id="ARBA00022837"/>
    </source>
</evidence>
<sequence>MNKHLLISGVASCFVSAVAFADVTAMTGTIHLQPTNGSINGSTISISSEQVVSGGTFGTYTTQQMYDDGFRTEDGKFAMQMFNYGSGIGAFDIRPRPTSYTIINDGSALYDVPWGGLTWLIYTNDATYGTVLAVWDDMPASLTYSCDDYCLASTISDPIGIVDEDMDQDGIPDAVDNCPEVANPDQLDFDQDGQGDECDADVDGDGVNNDFDYCPDTPALEAVTYEGCSVEQHMAAQCGESSEFANHGKYVSCVAKAAEQLLDQALITEEQKDAIVSEAAKSDKGKPKQSKSKK</sequence>
<feature type="signal peptide" evidence="3">
    <location>
        <begin position="1"/>
        <end position="21"/>
    </location>
</feature>
<keyword evidence="1 3" id="KW-0732">Signal</keyword>
<evidence type="ECO:0000313" key="4">
    <source>
        <dbReference type="EMBL" id="MDI4670431.1"/>
    </source>
</evidence>
<dbReference type="Proteomes" id="UP001156974">
    <property type="component" value="Unassembled WGS sequence"/>
</dbReference>
<dbReference type="SUPFAM" id="SSF103647">
    <property type="entry name" value="TSP type-3 repeat"/>
    <property type="match status" value="1"/>
</dbReference>
<keyword evidence="2" id="KW-0106">Calcium</keyword>
<gene>
    <name evidence="4" type="ORF">MKZ47_15265</name>
</gene>
<dbReference type="InterPro" id="IPR028974">
    <property type="entry name" value="TSP_type-3_rpt"/>
</dbReference>
<organism evidence="4 5">
    <name type="scientific">Pseudoalteromonas shioyasakiensis</name>
    <dbReference type="NCBI Taxonomy" id="1190813"/>
    <lineage>
        <taxon>Bacteria</taxon>
        <taxon>Pseudomonadati</taxon>
        <taxon>Pseudomonadota</taxon>
        <taxon>Gammaproteobacteria</taxon>
        <taxon>Alteromonadales</taxon>
        <taxon>Pseudoalteromonadaceae</taxon>
        <taxon>Pseudoalteromonas</taxon>
    </lineage>
</organism>
<feature type="chain" id="PRO_5045644049" evidence="3">
    <location>
        <begin position="22"/>
        <end position="294"/>
    </location>
</feature>
<keyword evidence="5" id="KW-1185">Reference proteome</keyword>
<dbReference type="InterPro" id="IPR003367">
    <property type="entry name" value="Thrombospondin_3-like_rpt"/>
</dbReference>
<dbReference type="RefSeq" id="WP_220094664.1">
    <property type="nucleotide sequence ID" value="NZ_JAKUMG010000009.1"/>
</dbReference>
<name>A0ABT6U452_9GAMM</name>
<dbReference type="PANTHER" id="PTHR10199">
    <property type="entry name" value="THROMBOSPONDIN"/>
    <property type="match status" value="1"/>
</dbReference>
<evidence type="ECO:0000256" key="1">
    <source>
        <dbReference type="ARBA" id="ARBA00022729"/>
    </source>
</evidence>
<evidence type="ECO:0000313" key="5">
    <source>
        <dbReference type="Proteomes" id="UP001156974"/>
    </source>
</evidence>
<dbReference type="Gene3D" id="4.10.1080.10">
    <property type="entry name" value="TSP type-3 repeat"/>
    <property type="match status" value="1"/>
</dbReference>
<reference evidence="4 5" key="1">
    <citation type="submission" date="2022-02" db="EMBL/GenBank/DDBJ databases">
        <title>Genome analysis of Beneficial Microorganisms for Coral consortium from Pocillopora damicornis.</title>
        <authorList>
            <person name="Rosado P.M."/>
            <person name="Cardoso P.M."/>
            <person name="Rosado J.G."/>
            <person name="Schultz J."/>
            <person name="Rocha U."/>
            <person name="Costa T.K."/>
            <person name="Peixoto R.S."/>
        </authorList>
    </citation>
    <scope>NUCLEOTIDE SEQUENCE [LARGE SCALE GENOMIC DNA]</scope>
    <source>
        <strain evidence="4 5">BMC5</strain>
    </source>
</reference>
<protein>
    <submittedName>
        <fullName evidence="4">Thrombospondin type 3 repeat-containing protein</fullName>
    </submittedName>
</protein>
<accession>A0ABT6U452</accession>